<keyword evidence="1" id="KW-1133">Transmembrane helix</keyword>
<sequence length="143" mass="14930">MKKFVPNLVALFAGLLFGLGMMVSGMVDPERVIGFLDVAGNWDPSLAFVMGGALLVFVPSYQLLIKPRQSPVCSAEFKVSKSKTVDSRLVTGAALFGLGWGIAGVCPGPAVTSLSGFNPAMILFIATMLAGMLVGNYVTKAKG</sequence>
<dbReference type="EMBL" id="PYMA01000012">
    <property type="protein sequence ID" value="PSW18267.1"/>
    <property type="molecule type" value="Genomic_DNA"/>
</dbReference>
<gene>
    <name evidence="2" type="ORF">C9I98_17375</name>
</gene>
<evidence type="ECO:0000313" key="3">
    <source>
        <dbReference type="Proteomes" id="UP000241771"/>
    </source>
</evidence>
<proteinExistence type="predicted"/>
<feature type="transmembrane region" description="Helical" evidence="1">
    <location>
        <begin position="117"/>
        <end position="138"/>
    </location>
</feature>
<organism evidence="2 3">
    <name type="scientific">Photobacterium sanctipauli</name>
    <dbReference type="NCBI Taxonomy" id="1342794"/>
    <lineage>
        <taxon>Bacteria</taxon>
        <taxon>Pseudomonadati</taxon>
        <taxon>Pseudomonadota</taxon>
        <taxon>Gammaproteobacteria</taxon>
        <taxon>Vibrionales</taxon>
        <taxon>Vibrionaceae</taxon>
        <taxon>Photobacterium</taxon>
    </lineage>
</organism>
<dbReference type="Pfam" id="PF20398">
    <property type="entry name" value="DUF6691"/>
    <property type="match status" value="1"/>
</dbReference>
<keyword evidence="1" id="KW-0472">Membrane</keyword>
<dbReference type="Proteomes" id="UP000241771">
    <property type="component" value="Unassembled WGS sequence"/>
</dbReference>
<dbReference type="AlphaFoldDB" id="A0A2T3NPY3"/>
<dbReference type="InterPro" id="IPR046513">
    <property type="entry name" value="DUF6691"/>
</dbReference>
<dbReference type="RefSeq" id="WP_036825833.1">
    <property type="nucleotide sequence ID" value="NZ_JGVO01000685.1"/>
</dbReference>
<reference evidence="2 3" key="1">
    <citation type="submission" date="2018-01" db="EMBL/GenBank/DDBJ databases">
        <title>Whole genome sequencing of Histamine producing bacteria.</title>
        <authorList>
            <person name="Butler K."/>
        </authorList>
    </citation>
    <scope>NUCLEOTIDE SEQUENCE [LARGE SCALE GENOMIC DNA]</scope>
    <source>
        <strain evidence="2 3">DSM 100436</strain>
    </source>
</reference>
<keyword evidence="3" id="KW-1185">Reference proteome</keyword>
<evidence type="ECO:0000256" key="1">
    <source>
        <dbReference type="SAM" id="Phobius"/>
    </source>
</evidence>
<evidence type="ECO:0000313" key="2">
    <source>
        <dbReference type="EMBL" id="PSW18267.1"/>
    </source>
</evidence>
<accession>A0A2T3NPY3</accession>
<protein>
    <submittedName>
        <fullName evidence="2">Transporter</fullName>
    </submittedName>
</protein>
<dbReference type="OrthoDB" id="9790409at2"/>
<keyword evidence="1" id="KW-0812">Transmembrane</keyword>
<feature type="transmembrane region" description="Helical" evidence="1">
    <location>
        <begin position="45"/>
        <end position="64"/>
    </location>
</feature>
<feature type="transmembrane region" description="Helical" evidence="1">
    <location>
        <begin position="85"/>
        <end position="105"/>
    </location>
</feature>
<name>A0A2T3NPY3_9GAMM</name>
<comment type="caution">
    <text evidence="2">The sequence shown here is derived from an EMBL/GenBank/DDBJ whole genome shotgun (WGS) entry which is preliminary data.</text>
</comment>